<dbReference type="PANTHER" id="PTHR43840">
    <property type="entry name" value="MITOCHONDRIAL METAL TRANSPORTER 1-RELATED"/>
    <property type="match status" value="1"/>
</dbReference>
<feature type="domain" description="Cation efflux protein cytoplasmic" evidence="9">
    <location>
        <begin position="256"/>
        <end position="331"/>
    </location>
</feature>
<feature type="transmembrane region" description="Helical" evidence="7">
    <location>
        <begin position="224"/>
        <end position="242"/>
    </location>
</feature>
<dbReference type="Gene3D" id="3.30.70.1350">
    <property type="entry name" value="Cation efflux protein, cytoplasmic domain"/>
    <property type="match status" value="1"/>
</dbReference>
<evidence type="ECO:0000256" key="6">
    <source>
        <dbReference type="ARBA" id="ARBA00023136"/>
    </source>
</evidence>
<evidence type="ECO:0000256" key="7">
    <source>
        <dbReference type="SAM" id="Phobius"/>
    </source>
</evidence>
<keyword evidence="4 7" id="KW-0812">Transmembrane</keyword>
<evidence type="ECO:0000256" key="2">
    <source>
        <dbReference type="ARBA" id="ARBA00008114"/>
    </source>
</evidence>
<keyword evidence="6 7" id="KW-0472">Membrane</keyword>
<evidence type="ECO:0000256" key="3">
    <source>
        <dbReference type="ARBA" id="ARBA00022448"/>
    </source>
</evidence>
<feature type="transmembrane region" description="Helical" evidence="7">
    <location>
        <begin position="158"/>
        <end position="178"/>
    </location>
</feature>
<protein>
    <submittedName>
        <fullName evidence="10">Cation diffusion facilitator family transporter</fullName>
    </submittedName>
</protein>
<evidence type="ECO:0000256" key="1">
    <source>
        <dbReference type="ARBA" id="ARBA00004141"/>
    </source>
</evidence>
<keyword evidence="11" id="KW-1185">Reference proteome</keyword>
<dbReference type="InterPro" id="IPR050291">
    <property type="entry name" value="CDF_Transporter"/>
</dbReference>
<name>B2A676_NATTJ</name>
<feature type="transmembrane region" description="Helical" evidence="7">
    <location>
        <begin position="199"/>
        <end position="218"/>
    </location>
</feature>
<dbReference type="Pfam" id="PF16916">
    <property type="entry name" value="ZT_dimer"/>
    <property type="match status" value="1"/>
</dbReference>
<dbReference type="PANTHER" id="PTHR43840:SF15">
    <property type="entry name" value="MITOCHONDRIAL METAL TRANSPORTER 1-RELATED"/>
    <property type="match status" value="1"/>
</dbReference>
<evidence type="ECO:0000256" key="4">
    <source>
        <dbReference type="ARBA" id="ARBA00022692"/>
    </source>
</evidence>
<dbReference type="STRING" id="457570.Nther_0491"/>
<dbReference type="OrthoDB" id="9806522at2"/>
<organism evidence="10 11">
    <name type="scientific">Natranaerobius thermophilus (strain ATCC BAA-1301 / DSM 18059 / JW/NM-WN-LF)</name>
    <dbReference type="NCBI Taxonomy" id="457570"/>
    <lineage>
        <taxon>Bacteria</taxon>
        <taxon>Bacillati</taxon>
        <taxon>Bacillota</taxon>
        <taxon>Clostridia</taxon>
        <taxon>Natranaerobiales</taxon>
        <taxon>Natranaerobiaceae</taxon>
        <taxon>Natranaerobius</taxon>
    </lineage>
</organism>
<keyword evidence="5 7" id="KW-1133">Transmembrane helix</keyword>
<feature type="transmembrane region" description="Helical" evidence="7">
    <location>
        <begin position="125"/>
        <end position="146"/>
    </location>
</feature>
<evidence type="ECO:0000313" key="10">
    <source>
        <dbReference type="EMBL" id="ACB84087.1"/>
    </source>
</evidence>
<dbReference type="Gene3D" id="1.20.1510.10">
    <property type="entry name" value="Cation efflux protein transmembrane domain"/>
    <property type="match status" value="1"/>
</dbReference>
<comment type="subcellular location">
    <subcellularLocation>
        <location evidence="1">Membrane</location>
        <topology evidence="1">Multi-pass membrane protein</topology>
    </subcellularLocation>
</comment>
<dbReference type="InterPro" id="IPR027470">
    <property type="entry name" value="Cation_efflux_CTD"/>
</dbReference>
<dbReference type="RefSeq" id="WP_012446974.1">
    <property type="nucleotide sequence ID" value="NC_010718.1"/>
</dbReference>
<reference evidence="10 11" key="2">
    <citation type="journal article" date="2011" name="J. Bacteriol.">
        <title>Complete genome sequence of the anaerobic, halophilic alkalithermophile Natranaerobius thermophilus JW/NM-WN-LF.</title>
        <authorList>
            <person name="Zhao B."/>
            <person name="Mesbah N.M."/>
            <person name="Dalin E."/>
            <person name="Goodwin L."/>
            <person name="Nolan M."/>
            <person name="Pitluck S."/>
            <person name="Chertkov O."/>
            <person name="Brettin T.S."/>
            <person name="Han J."/>
            <person name="Larimer F.W."/>
            <person name="Land M.L."/>
            <person name="Hauser L."/>
            <person name="Kyrpides N."/>
            <person name="Wiegel J."/>
        </authorList>
    </citation>
    <scope>NUCLEOTIDE SEQUENCE [LARGE SCALE GENOMIC DNA]</scope>
    <source>
        <strain evidence="11">ATCC BAA-1301 / DSM 18059 / JW/NM-WN-LF</strain>
    </source>
</reference>
<dbReference type="Pfam" id="PF01545">
    <property type="entry name" value="Cation_efflux"/>
    <property type="match status" value="1"/>
</dbReference>
<dbReference type="GO" id="GO:0008324">
    <property type="term" value="F:monoatomic cation transmembrane transporter activity"/>
    <property type="evidence" value="ECO:0007669"/>
    <property type="project" value="InterPro"/>
</dbReference>
<feature type="domain" description="Cation efflux protein transmembrane" evidence="8">
    <location>
        <begin position="58"/>
        <end position="249"/>
    </location>
</feature>
<comment type="similarity">
    <text evidence="2">Belongs to the cation diffusion facilitator (CDF) transporter (TC 2.A.4) family.</text>
</comment>
<dbReference type="InterPro" id="IPR058533">
    <property type="entry name" value="Cation_efflux_TM"/>
</dbReference>
<dbReference type="KEGG" id="nth:Nther_0491"/>
<dbReference type="eggNOG" id="COG0053">
    <property type="taxonomic scope" value="Bacteria"/>
</dbReference>
<dbReference type="InParanoid" id="B2A676"/>
<feature type="transmembrane region" description="Helical" evidence="7">
    <location>
        <begin position="83"/>
        <end position="104"/>
    </location>
</feature>
<accession>B2A676</accession>
<dbReference type="GO" id="GO:0016020">
    <property type="term" value="C:membrane"/>
    <property type="evidence" value="ECO:0007669"/>
    <property type="project" value="UniProtKB-SubCell"/>
</dbReference>
<gene>
    <name evidence="10" type="ordered locus">Nther_0491</name>
</gene>
<dbReference type="AlphaFoldDB" id="B2A676"/>
<dbReference type="EMBL" id="CP001034">
    <property type="protein sequence ID" value="ACB84087.1"/>
    <property type="molecule type" value="Genomic_DNA"/>
</dbReference>
<dbReference type="Proteomes" id="UP000001683">
    <property type="component" value="Chromosome"/>
</dbReference>
<dbReference type="SUPFAM" id="SSF160240">
    <property type="entry name" value="Cation efflux protein cytoplasmic domain-like"/>
    <property type="match status" value="1"/>
</dbReference>
<evidence type="ECO:0000259" key="9">
    <source>
        <dbReference type="Pfam" id="PF16916"/>
    </source>
</evidence>
<dbReference type="FunCoup" id="B2A676">
    <property type="interactions" value="331"/>
</dbReference>
<evidence type="ECO:0000259" key="8">
    <source>
        <dbReference type="Pfam" id="PF01545"/>
    </source>
</evidence>
<dbReference type="NCBIfam" id="TIGR01297">
    <property type="entry name" value="CDF"/>
    <property type="match status" value="1"/>
</dbReference>
<dbReference type="SUPFAM" id="SSF161111">
    <property type="entry name" value="Cation efflux protein transmembrane domain-like"/>
    <property type="match status" value="1"/>
</dbReference>
<dbReference type="InterPro" id="IPR002524">
    <property type="entry name" value="Cation_efflux"/>
</dbReference>
<keyword evidence="3" id="KW-0813">Transport</keyword>
<dbReference type="HOGENOM" id="CLU_013430_3_6_9"/>
<evidence type="ECO:0000313" key="11">
    <source>
        <dbReference type="Proteomes" id="UP000001683"/>
    </source>
</evidence>
<reference evidence="10 11" key="1">
    <citation type="submission" date="2008-04" db="EMBL/GenBank/DDBJ databases">
        <title>Complete sequence of chromosome of Natranaerobius thermophilus JW/NM-WN-LF.</title>
        <authorList>
            <consortium name="US DOE Joint Genome Institute"/>
            <person name="Copeland A."/>
            <person name="Lucas S."/>
            <person name="Lapidus A."/>
            <person name="Glavina del Rio T."/>
            <person name="Dalin E."/>
            <person name="Tice H."/>
            <person name="Bruce D."/>
            <person name="Goodwin L."/>
            <person name="Pitluck S."/>
            <person name="Chertkov O."/>
            <person name="Brettin T."/>
            <person name="Detter J.C."/>
            <person name="Han C."/>
            <person name="Kuske C.R."/>
            <person name="Schmutz J."/>
            <person name="Larimer F."/>
            <person name="Land M."/>
            <person name="Hauser L."/>
            <person name="Kyrpides N."/>
            <person name="Lykidis A."/>
            <person name="Mesbah N.M."/>
            <person name="Wiegel J."/>
        </authorList>
    </citation>
    <scope>NUCLEOTIDE SEQUENCE [LARGE SCALE GENOMIC DNA]</scope>
    <source>
        <strain evidence="11">ATCC BAA-1301 / DSM 18059 / JW/NM-WN-LF</strain>
    </source>
</reference>
<dbReference type="InterPro" id="IPR027469">
    <property type="entry name" value="Cation_efflux_TMD_sf"/>
</dbReference>
<proteinExistence type="inferred from homology"/>
<sequence length="354" mass="38430">MLLYHSYSSIITGEYPGKIEDFSCKIASKMFKLLVRSLRGDFMGSNKINSSSTQKVSLVTITVNGALAIFKAIFGIFFNSAALLADAFHSISDILSSGIVFLGIKFANKPADNSHHYGHGKLESVASKVVALVLIVTALLLGHNAINMFFQPATLPGTGALIGAFVSIIVKELLYRYNITMGERYQSSALKADAWHNRSDAITSVAALIGVAGARLGFPALDPLGALIVSVLILKVGIEIYLTSIKELIDTAPTTQVISEIERIVNETEGIENVHDIKARYHGTDVFVDIKVCVDRNKTVAQGHHYAGTAKHKIIHEIPQIRDVLIHVNPCKDDVPQCSDCHEAICSEAKERTS</sequence>
<feature type="transmembrane region" description="Helical" evidence="7">
    <location>
        <begin position="56"/>
        <end position="77"/>
    </location>
</feature>
<evidence type="ECO:0000256" key="5">
    <source>
        <dbReference type="ARBA" id="ARBA00022989"/>
    </source>
</evidence>
<dbReference type="FunFam" id="1.20.1510.10:FF:000006">
    <property type="entry name" value="Divalent cation efflux transporter"/>
    <property type="match status" value="1"/>
</dbReference>
<dbReference type="InterPro" id="IPR036837">
    <property type="entry name" value="Cation_efflux_CTD_sf"/>
</dbReference>